<dbReference type="Pfam" id="PF00196">
    <property type="entry name" value="GerE"/>
    <property type="match status" value="1"/>
</dbReference>
<evidence type="ECO:0000313" key="6">
    <source>
        <dbReference type="Proteomes" id="UP000284547"/>
    </source>
</evidence>
<comment type="caution">
    <text evidence="5">The sequence shown here is derived from an EMBL/GenBank/DDBJ whole genome shotgun (WGS) entry which is preliminary data.</text>
</comment>
<evidence type="ECO:0000256" key="3">
    <source>
        <dbReference type="ARBA" id="ARBA00023163"/>
    </source>
</evidence>
<dbReference type="EMBL" id="QWEY01000008">
    <property type="protein sequence ID" value="RGP36428.1"/>
    <property type="molecule type" value="Genomic_DNA"/>
</dbReference>
<accession>A0A411Z058</accession>
<reference evidence="5 6" key="1">
    <citation type="submission" date="2018-08" db="EMBL/GenBank/DDBJ databases">
        <title>Flavobacterium tibetense sp. nov., isolated from a wetland YonghuCo on Tibetan Plateau.</title>
        <authorList>
            <person name="Phurbu D."/>
            <person name="Lu H."/>
            <person name="Xing P."/>
        </authorList>
    </citation>
    <scope>NUCLEOTIDE SEQUENCE [LARGE SCALE GENOMIC DNA]</scope>
    <source>
        <strain evidence="5 6">DJC</strain>
    </source>
</reference>
<dbReference type="PRINTS" id="PR00038">
    <property type="entry name" value="HTHLUXR"/>
</dbReference>
<dbReference type="Proteomes" id="UP000284547">
    <property type="component" value="Unassembled WGS sequence"/>
</dbReference>
<dbReference type="SMART" id="SM00421">
    <property type="entry name" value="HTH_LUXR"/>
    <property type="match status" value="1"/>
</dbReference>
<keyword evidence="6" id="KW-1185">Reference proteome</keyword>
<dbReference type="InterPro" id="IPR016032">
    <property type="entry name" value="Sig_transdc_resp-reg_C-effctor"/>
</dbReference>
<dbReference type="SUPFAM" id="SSF46894">
    <property type="entry name" value="C-terminal effector domain of the bipartite response regulators"/>
    <property type="match status" value="1"/>
</dbReference>
<dbReference type="Pfam" id="PF03472">
    <property type="entry name" value="Autoind_bind"/>
    <property type="match status" value="1"/>
</dbReference>
<dbReference type="Gene3D" id="1.10.10.10">
    <property type="entry name" value="Winged helix-like DNA-binding domain superfamily/Winged helix DNA-binding domain"/>
    <property type="match status" value="1"/>
</dbReference>
<keyword evidence="2" id="KW-0238">DNA-binding</keyword>
<keyword evidence="1" id="KW-0805">Transcription regulation</keyword>
<gene>
    <name evidence="5" type="ORF">D1012_14635</name>
</gene>
<dbReference type="GO" id="GO:0003677">
    <property type="term" value="F:DNA binding"/>
    <property type="evidence" value="ECO:0007669"/>
    <property type="project" value="UniProtKB-KW"/>
</dbReference>
<dbReference type="SUPFAM" id="SSF75516">
    <property type="entry name" value="Pheromone-binding domain of LuxR-like quorum-sensing transcription factors"/>
    <property type="match status" value="1"/>
</dbReference>
<evidence type="ECO:0000259" key="4">
    <source>
        <dbReference type="PROSITE" id="PS50043"/>
    </source>
</evidence>
<protein>
    <submittedName>
        <fullName evidence="5">LuxR family transcriptional regulator</fullName>
    </submittedName>
</protein>
<name>A0A411Z058_9RHOB</name>
<dbReference type="CDD" id="cd06170">
    <property type="entry name" value="LuxR_C_like"/>
    <property type="match status" value="1"/>
</dbReference>
<dbReference type="GO" id="GO:0006355">
    <property type="term" value="P:regulation of DNA-templated transcription"/>
    <property type="evidence" value="ECO:0007669"/>
    <property type="project" value="InterPro"/>
</dbReference>
<sequence>MPQHGVDDFLDTLSQIGRSGDATAADRVWQLTTAFFEHHGFDKLIYLDAQPGALTMLTTLPAAWIGHYQDNAYARIDPFFSQCCTSFRPVSTGVAYADRHKGLTAAQRTLICEASEFGIHAGFSSTLRLPGAFGVAGWNIGSSLSGAEVDALRADREDALRLAARHVHDMLICVQGACGAQALSPRETECLVLLAQGQRTKDIARTLGLSPAAVELYLRNARNKLGAATREQAIAIGFARGLLSPV</sequence>
<dbReference type="InterPro" id="IPR000792">
    <property type="entry name" value="Tscrpt_reg_LuxR_C"/>
</dbReference>
<proteinExistence type="predicted"/>
<feature type="domain" description="HTH luxR-type" evidence="4">
    <location>
        <begin position="176"/>
        <end position="241"/>
    </location>
</feature>
<evidence type="ECO:0000313" key="5">
    <source>
        <dbReference type="EMBL" id="RGP36428.1"/>
    </source>
</evidence>
<dbReference type="PANTHER" id="PTHR44688:SF16">
    <property type="entry name" value="DNA-BINDING TRANSCRIPTIONAL ACTIVATOR DEVR_DOSR"/>
    <property type="match status" value="1"/>
</dbReference>
<evidence type="ECO:0000256" key="2">
    <source>
        <dbReference type="ARBA" id="ARBA00023125"/>
    </source>
</evidence>
<dbReference type="PANTHER" id="PTHR44688">
    <property type="entry name" value="DNA-BINDING TRANSCRIPTIONAL ACTIVATOR DEVR_DOSR"/>
    <property type="match status" value="1"/>
</dbReference>
<dbReference type="PROSITE" id="PS50043">
    <property type="entry name" value="HTH_LUXR_2"/>
    <property type="match status" value="1"/>
</dbReference>
<evidence type="ECO:0000256" key="1">
    <source>
        <dbReference type="ARBA" id="ARBA00023015"/>
    </source>
</evidence>
<dbReference type="RefSeq" id="WP_118153655.1">
    <property type="nucleotide sequence ID" value="NZ_QWEY01000008.1"/>
</dbReference>
<dbReference type="OrthoDB" id="9803630at2"/>
<organism evidence="5 6">
    <name type="scientific">Pseudotabrizicola alkalilacus</name>
    <dbReference type="NCBI Taxonomy" id="2305252"/>
    <lineage>
        <taxon>Bacteria</taxon>
        <taxon>Pseudomonadati</taxon>
        <taxon>Pseudomonadota</taxon>
        <taxon>Alphaproteobacteria</taxon>
        <taxon>Rhodobacterales</taxon>
        <taxon>Paracoccaceae</taxon>
        <taxon>Pseudotabrizicola</taxon>
    </lineage>
</organism>
<dbReference type="InterPro" id="IPR036693">
    <property type="entry name" value="TF_LuxR_autoind-bd_dom_sf"/>
</dbReference>
<dbReference type="AlphaFoldDB" id="A0A411Z058"/>
<keyword evidence="3" id="KW-0804">Transcription</keyword>
<dbReference type="Gene3D" id="3.30.450.80">
    <property type="entry name" value="Transcription factor LuxR-like, autoinducer-binding domain"/>
    <property type="match status" value="1"/>
</dbReference>
<dbReference type="InterPro" id="IPR036388">
    <property type="entry name" value="WH-like_DNA-bd_sf"/>
</dbReference>
<dbReference type="InterPro" id="IPR005143">
    <property type="entry name" value="TF_LuxR_autoind-bd_dom"/>
</dbReference>